<proteinExistence type="predicted"/>
<keyword evidence="3" id="KW-1185">Reference proteome</keyword>
<feature type="region of interest" description="Disordered" evidence="1">
    <location>
        <begin position="108"/>
        <end position="147"/>
    </location>
</feature>
<protein>
    <submittedName>
        <fullName evidence="2">Uncharacterized protein</fullName>
    </submittedName>
</protein>
<name>A0A1R2D1V3_9CILI</name>
<dbReference type="Proteomes" id="UP000187209">
    <property type="component" value="Unassembled WGS sequence"/>
</dbReference>
<accession>A0A1R2D1V3</accession>
<feature type="region of interest" description="Disordered" evidence="1">
    <location>
        <begin position="1"/>
        <end position="20"/>
    </location>
</feature>
<reference evidence="2 3" key="1">
    <citation type="submission" date="2016-11" db="EMBL/GenBank/DDBJ databases">
        <title>The macronuclear genome of Stentor coeruleus: a giant cell with tiny introns.</title>
        <authorList>
            <person name="Slabodnick M."/>
            <person name="Ruby J.G."/>
            <person name="Reiff S.B."/>
            <person name="Swart E.C."/>
            <person name="Gosai S."/>
            <person name="Prabakaran S."/>
            <person name="Witkowska E."/>
            <person name="Larue G.E."/>
            <person name="Fisher S."/>
            <person name="Freeman R.M."/>
            <person name="Gunawardena J."/>
            <person name="Chu W."/>
            <person name="Stover N.A."/>
            <person name="Gregory B.D."/>
            <person name="Nowacki M."/>
            <person name="Derisi J."/>
            <person name="Roy S.W."/>
            <person name="Marshall W.F."/>
            <person name="Sood P."/>
        </authorList>
    </citation>
    <scope>NUCLEOTIDE SEQUENCE [LARGE SCALE GENOMIC DNA]</scope>
    <source>
        <strain evidence="2">WM001</strain>
    </source>
</reference>
<organism evidence="2 3">
    <name type="scientific">Stentor coeruleus</name>
    <dbReference type="NCBI Taxonomy" id="5963"/>
    <lineage>
        <taxon>Eukaryota</taxon>
        <taxon>Sar</taxon>
        <taxon>Alveolata</taxon>
        <taxon>Ciliophora</taxon>
        <taxon>Postciliodesmatophora</taxon>
        <taxon>Heterotrichea</taxon>
        <taxon>Heterotrichida</taxon>
        <taxon>Stentoridae</taxon>
        <taxon>Stentor</taxon>
    </lineage>
</organism>
<evidence type="ECO:0000256" key="1">
    <source>
        <dbReference type="SAM" id="MobiDB-lite"/>
    </source>
</evidence>
<comment type="caution">
    <text evidence="2">The sequence shown here is derived from an EMBL/GenBank/DDBJ whole genome shotgun (WGS) entry which is preliminary data.</text>
</comment>
<sequence length="182" mass="21129">MIPTDYTPEPELSPSTSNNSFLVEIDTNNDISNLWRKQINSRFNRSKVNKKYKFPRVNNPQTGFHINREAFKSPNLRYNHYFAEDKNNRSLSPYEMNIVKRTMSKSPLRNDFNQTSKSPLKNNLNQTSKSPIPIRMSSKAKSQSKRLPKILKSSFDIQKITGIQSSTLKKKQSHQGYIAIIY</sequence>
<dbReference type="EMBL" id="MPUH01000015">
    <property type="protein sequence ID" value="OMJ95211.1"/>
    <property type="molecule type" value="Genomic_DNA"/>
</dbReference>
<gene>
    <name evidence="2" type="ORF">SteCoe_1417</name>
</gene>
<dbReference type="AlphaFoldDB" id="A0A1R2D1V3"/>
<evidence type="ECO:0000313" key="3">
    <source>
        <dbReference type="Proteomes" id="UP000187209"/>
    </source>
</evidence>
<feature type="compositionally biased region" description="Polar residues" evidence="1">
    <location>
        <begin position="108"/>
        <end position="130"/>
    </location>
</feature>
<evidence type="ECO:0000313" key="2">
    <source>
        <dbReference type="EMBL" id="OMJ95211.1"/>
    </source>
</evidence>